<keyword evidence="1" id="KW-0812">Transmembrane</keyword>
<dbReference type="Gene3D" id="3.40.630.30">
    <property type="match status" value="1"/>
</dbReference>
<evidence type="ECO:0000313" key="3">
    <source>
        <dbReference type="EMBL" id="SHH70364.1"/>
    </source>
</evidence>
<dbReference type="STRING" id="1121131.SAMN02745229_00875"/>
<dbReference type="Proteomes" id="UP000184278">
    <property type="component" value="Unassembled WGS sequence"/>
</dbReference>
<feature type="transmembrane region" description="Helical" evidence="1">
    <location>
        <begin position="130"/>
        <end position="147"/>
    </location>
</feature>
<feature type="domain" description="N-acetyltransferase" evidence="2">
    <location>
        <begin position="21"/>
        <end position="109"/>
    </location>
</feature>
<dbReference type="SUPFAM" id="SSF55729">
    <property type="entry name" value="Acyl-CoA N-acyltransferases (Nat)"/>
    <property type="match status" value="1"/>
</dbReference>
<dbReference type="AlphaFoldDB" id="A0A1M5V5I0"/>
<dbReference type="InterPro" id="IPR000182">
    <property type="entry name" value="GNAT_dom"/>
</dbReference>
<protein>
    <recommendedName>
        <fullName evidence="2">N-acetyltransferase domain-containing protein</fullName>
    </recommendedName>
</protein>
<keyword evidence="4" id="KW-1185">Reference proteome</keyword>
<feature type="transmembrane region" description="Helical" evidence="1">
    <location>
        <begin position="153"/>
        <end position="170"/>
    </location>
</feature>
<dbReference type="Pfam" id="PF13302">
    <property type="entry name" value="Acetyltransf_3"/>
    <property type="match status" value="1"/>
</dbReference>
<evidence type="ECO:0000313" key="4">
    <source>
        <dbReference type="Proteomes" id="UP000184278"/>
    </source>
</evidence>
<dbReference type="OrthoDB" id="2002579at2"/>
<dbReference type="GeneID" id="89511657"/>
<accession>A0A1M5V5I0</accession>
<proteinExistence type="predicted"/>
<gene>
    <name evidence="3" type="ORF">SAMN02745229_00875</name>
</gene>
<sequence>MNEKLFPIETRHFKLMPCDVKEYLGKWTISLKDGNQKDVGNIHFEDTQFKGEVKIFVELLPEYEEPKYIEEIFFMMARFVFRDPEIGTIRTQCDHENEDWIKGIEKAGYVYREFKDGYDQYSMNKQKTSWMGLYMFLGMIAGFIIGITFSNLWAGTISGVLTGSGIGYLLDKKTNIRKDK</sequence>
<name>A0A1M5V5I0_BUTFI</name>
<reference evidence="4" key="1">
    <citation type="submission" date="2016-11" db="EMBL/GenBank/DDBJ databases">
        <authorList>
            <person name="Varghese N."/>
            <person name="Submissions S."/>
        </authorList>
    </citation>
    <scope>NUCLEOTIDE SEQUENCE [LARGE SCALE GENOMIC DNA]</scope>
    <source>
        <strain evidence="4">DSM 3071</strain>
    </source>
</reference>
<dbReference type="GO" id="GO:0016747">
    <property type="term" value="F:acyltransferase activity, transferring groups other than amino-acyl groups"/>
    <property type="evidence" value="ECO:0007669"/>
    <property type="project" value="InterPro"/>
</dbReference>
<keyword evidence="1" id="KW-0472">Membrane</keyword>
<keyword evidence="1" id="KW-1133">Transmembrane helix</keyword>
<evidence type="ECO:0000256" key="1">
    <source>
        <dbReference type="SAM" id="Phobius"/>
    </source>
</evidence>
<evidence type="ECO:0000259" key="2">
    <source>
        <dbReference type="Pfam" id="PF13302"/>
    </source>
</evidence>
<organism evidence="3 4">
    <name type="scientific">Butyrivibrio fibrisolvens DSM 3071</name>
    <dbReference type="NCBI Taxonomy" id="1121131"/>
    <lineage>
        <taxon>Bacteria</taxon>
        <taxon>Bacillati</taxon>
        <taxon>Bacillota</taxon>
        <taxon>Clostridia</taxon>
        <taxon>Lachnospirales</taxon>
        <taxon>Lachnospiraceae</taxon>
        <taxon>Butyrivibrio</taxon>
    </lineage>
</organism>
<dbReference type="EMBL" id="FQXK01000006">
    <property type="protein sequence ID" value="SHH70364.1"/>
    <property type="molecule type" value="Genomic_DNA"/>
</dbReference>
<dbReference type="InterPro" id="IPR016181">
    <property type="entry name" value="Acyl_CoA_acyltransferase"/>
</dbReference>
<dbReference type="RefSeq" id="WP_073385804.1">
    <property type="nucleotide sequence ID" value="NZ_FQXK01000006.1"/>
</dbReference>